<dbReference type="OrthoDB" id="2831684at2759"/>
<evidence type="ECO:0000313" key="3">
    <source>
        <dbReference type="EMBL" id="CZT18183.1"/>
    </source>
</evidence>
<reference evidence="3 4" key="1">
    <citation type="submission" date="2016-03" db="EMBL/GenBank/DDBJ databases">
        <authorList>
            <person name="Ploux O."/>
        </authorList>
    </citation>
    <scope>NUCLEOTIDE SEQUENCE [LARGE SCALE GENOMIC DNA]</scope>
    <source>
        <strain evidence="3 4">URUG2</strain>
    </source>
</reference>
<feature type="domain" description="Beta-glucuronidase C-terminal" evidence="2">
    <location>
        <begin position="420"/>
        <end position="536"/>
    </location>
</feature>
<dbReference type="InterPro" id="IPR031728">
    <property type="entry name" value="GlcAase_C"/>
</dbReference>
<proteinExistence type="predicted"/>
<dbReference type="RefSeq" id="XP_023625073.1">
    <property type="nucleotide sequence ID" value="XM_023769305.1"/>
</dbReference>
<feature type="chain" id="PRO_5013891461" description="Beta-glucuronidase C-terminal domain-containing protein" evidence="1">
    <location>
        <begin position="19"/>
        <end position="540"/>
    </location>
</feature>
<keyword evidence="1" id="KW-0732">Signal</keyword>
<dbReference type="Proteomes" id="UP000225277">
    <property type="component" value="Unassembled WGS sequence"/>
</dbReference>
<evidence type="ECO:0000259" key="2">
    <source>
        <dbReference type="Pfam" id="PF16862"/>
    </source>
</evidence>
<dbReference type="InterPro" id="IPR052974">
    <property type="entry name" value="GH79_Enzymes"/>
</dbReference>
<protein>
    <recommendedName>
        <fullName evidence="2">Beta-glucuronidase C-terminal domain-containing protein</fullName>
    </recommendedName>
</protein>
<evidence type="ECO:0000256" key="1">
    <source>
        <dbReference type="SAM" id="SignalP"/>
    </source>
</evidence>
<gene>
    <name evidence="3" type="ORF">RCC_04023</name>
</gene>
<feature type="signal peptide" evidence="1">
    <location>
        <begin position="1"/>
        <end position="18"/>
    </location>
</feature>
<dbReference type="SUPFAM" id="SSF51445">
    <property type="entry name" value="(Trans)glycosidases"/>
    <property type="match status" value="1"/>
</dbReference>
<dbReference type="EMBL" id="FJUY01000005">
    <property type="protein sequence ID" value="CZT18183.1"/>
    <property type="molecule type" value="Genomic_DNA"/>
</dbReference>
<evidence type="ECO:0000313" key="4">
    <source>
        <dbReference type="Proteomes" id="UP000225277"/>
    </source>
</evidence>
<keyword evidence="4" id="KW-1185">Reference proteome</keyword>
<dbReference type="PANTHER" id="PTHR36183:SF2">
    <property type="entry name" value="BETA-GLUCURONIDASE C-TERMINAL DOMAIN-CONTAINING PROTEIN"/>
    <property type="match status" value="1"/>
</dbReference>
<dbReference type="Gene3D" id="3.20.20.80">
    <property type="entry name" value="Glycosidases"/>
    <property type="match status" value="1"/>
</dbReference>
<dbReference type="AlphaFoldDB" id="A0A2D3VCF0"/>
<dbReference type="Pfam" id="PF16862">
    <property type="entry name" value="Glyco_hydro_79C"/>
    <property type="match status" value="1"/>
</dbReference>
<dbReference type="InterPro" id="IPR017853">
    <property type="entry name" value="GH"/>
</dbReference>
<dbReference type="GeneID" id="35599207"/>
<sequence>MAVFKCVGLLASGLLCAAAPQPQIAVRHESTISVADEAPSTAAVPLNHFMSYSIEFSSFPDFAGNISHPNTFSDNLLNNLASFAGTKPIIRVGGNTQDFAVFNATQTEAFIGSFNPILSEDYPTTISFGPAYFESYNTWPDVQFVHGFNLGGNSTSERQALIESVPYACKALSTGNLLHWELGNEPDLFNSTNAAFAKRPATWGNEEYVDEWRNWTSAIDCALREACPELPISYYAPSFAGYSNGLDGVKVWELGINSDKDIAFMSSHNYVSGAPVPGVTLQGTLMNHTSSVVSINKQLDIARQLANLPEEMNADLPFILGEHNSLYRQGRPGLSNTFGATLWGVDFNLYCAASNIRRVHMHMGTNYRYQSWQPISTDKDSIGTKAPYYGNVAVAAFIGDVEAAPPSIVNIPLADEKEAAYASYVDGKLAKIIVINMMAYNATDYNKEFITGFPRPVVDYSFQLGSALAGKTASLQRLNANGSDAISGVTFDGYSYNFELDEGKPVLLQNVTRGEQVCADGNGLVSVSVPWSSAVILELD</sequence>
<accession>A0A2D3VCF0</accession>
<organism evidence="3 4">
    <name type="scientific">Ramularia collo-cygni</name>
    <dbReference type="NCBI Taxonomy" id="112498"/>
    <lineage>
        <taxon>Eukaryota</taxon>
        <taxon>Fungi</taxon>
        <taxon>Dikarya</taxon>
        <taxon>Ascomycota</taxon>
        <taxon>Pezizomycotina</taxon>
        <taxon>Dothideomycetes</taxon>
        <taxon>Dothideomycetidae</taxon>
        <taxon>Mycosphaerellales</taxon>
        <taxon>Mycosphaerellaceae</taxon>
        <taxon>Ramularia</taxon>
    </lineage>
</organism>
<name>A0A2D3VCF0_9PEZI</name>
<dbReference type="PANTHER" id="PTHR36183">
    <property type="entry name" value="BETA-GLUCURONIDASE"/>
    <property type="match status" value="1"/>
</dbReference>